<comment type="caution">
    <text evidence="1">The sequence shown here is derived from an EMBL/GenBank/DDBJ whole genome shotgun (WGS) entry which is preliminary data.</text>
</comment>
<proteinExistence type="predicted"/>
<name>A0AAN8J807_PATCE</name>
<reference evidence="1 2" key="1">
    <citation type="submission" date="2024-01" db="EMBL/GenBank/DDBJ databases">
        <title>The genome of the rayed Mediterranean limpet Patella caerulea (Linnaeus, 1758).</title>
        <authorList>
            <person name="Anh-Thu Weber A."/>
            <person name="Halstead-Nussloch G."/>
        </authorList>
    </citation>
    <scope>NUCLEOTIDE SEQUENCE [LARGE SCALE GENOMIC DNA]</scope>
    <source>
        <strain evidence="1">AATW-2023a</strain>
        <tissue evidence="1">Whole specimen</tissue>
    </source>
</reference>
<evidence type="ECO:0000313" key="2">
    <source>
        <dbReference type="Proteomes" id="UP001347796"/>
    </source>
</evidence>
<keyword evidence="2" id="KW-1185">Reference proteome</keyword>
<dbReference type="Proteomes" id="UP001347796">
    <property type="component" value="Unassembled WGS sequence"/>
</dbReference>
<organism evidence="1 2">
    <name type="scientific">Patella caerulea</name>
    <name type="common">Rayed Mediterranean limpet</name>
    <dbReference type="NCBI Taxonomy" id="87958"/>
    <lineage>
        <taxon>Eukaryota</taxon>
        <taxon>Metazoa</taxon>
        <taxon>Spiralia</taxon>
        <taxon>Lophotrochozoa</taxon>
        <taxon>Mollusca</taxon>
        <taxon>Gastropoda</taxon>
        <taxon>Patellogastropoda</taxon>
        <taxon>Patelloidea</taxon>
        <taxon>Patellidae</taxon>
        <taxon>Patella</taxon>
    </lineage>
</organism>
<gene>
    <name evidence="1" type="ORF">SNE40_018272</name>
</gene>
<sequence>MPVVFLSVPQPHNQFVLYVVEKESGADYCQLMSLGEKIGLFSTCSVTNSCVSQENLKLLQSLASSEKDRRLIKYAVTAQMSGNEVRKYYGIADHRLKCSQVEEAMTNAYAIQTAYMRLAKTHDRALLEAYNLNATDDSGDTPKEDVTYDSESYQLEDDDFVLYIDTTESEQEDDPDEWQSIKSVSDQLFRNKVIKRRKYLRDKASRLAARKIAEERILKRQVSTTTSSILSRHPNIGALIEEEVKAAGVGADKWRSSGSLTWERHKVGQKMTFEKLRKKISERINETISHGTMVELCVPRNRRHKNSSRYKSVAHVVSKRARKGFDIKVNVDEKWSNSLYSSLNAMQLENHDNIFYLNRDDASGFRMDTLATSSKFPSLMVQNAADLATRTDFTNKEQSVLQVSSYAFTGSKTSEHMFAGTVKSIRTETKNAAQHLADLEMLRQNPKFHSVFFRRDGRDKEVDFIRVDGGGDENPSHVETQFHWTEWHLRHTKLATVVSTRYSGGSFLNEVEHLNGQLTRATTNLFIPSSLHGPNKDPSTGQVDEDMLKANMVTAKQVYIDRVNNTLYKGATISLFPSSQSLLKDGLQKRREFLLNYIKANARQKQKTRQDANAEEQNQLDYYDKVLTVMANHKLTPSVKYVFGLICCFQQDCPHLICQSGRYNSRSNISWYEGGPPMTFFPWPIRDEKRNPTECRKCMLPCSGHFMKLPQLLERFTIEGALPDPNLTLPSEVLNSSFLDRRKAVKCIEEALPDQELLSELSENLCLSKDLVLNNFSHLKDVAISRQRGAQKAAATRAAKRVVAD</sequence>
<accession>A0AAN8J807</accession>
<evidence type="ECO:0000313" key="1">
    <source>
        <dbReference type="EMBL" id="KAK6171847.1"/>
    </source>
</evidence>
<protein>
    <submittedName>
        <fullName evidence="1">Uncharacterized protein</fullName>
    </submittedName>
</protein>
<dbReference type="EMBL" id="JAZGQO010000013">
    <property type="protein sequence ID" value="KAK6171847.1"/>
    <property type="molecule type" value="Genomic_DNA"/>
</dbReference>
<dbReference type="AlphaFoldDB" id="A0AAN8J807"/>